<gene>
    <name evidence="2" type="ORF">EVAR_60203_1</name>
</gene>
<sequence>MTEAWLGLNWNLLESSATSLQSLGYCPWPTSGDEQCGRRETPAPARVVVSMVMKAIREQRGSSRRMRRLCNQNTLWNFALERALLIRALGLEPSAPVQSASAAADRDRRLNVVFEARRERPNKTYVKNALLRPVSGSKPSAGSELESRTSGNKIESWNEIGIDTKSYGRRTPRGDDDDDGDAATDSARTTTVGADVLTCLVFKPHSSIRPWADSMLDRQHQRSRQCPSGLEYIGIGYVTEGEWEVEPPELSLTEQKALISRMYSVERGISPHSFLRRSRVSSAGLCTRVGR</sequence>
<organism evidence="2 3">
    <name type="scientific">Eumeta variegata</name>
    <name type="common">Bagworm moth</name>
    <name type="synonym">Eumeta japonica</name>
    <dbReference type="NCBI Taxonomy" id="151549"/>
    <lineage>
        <taxon>Eukaryota</taxon>
        <taxon>Metazoa</taxon>
        <taxon>Ecdysozoa</taxon>
        <taxon>Arthropoda</taxon>
        <taxon>Hexapoda</taxon>
        <taxon>Insecta</taxon>
        <taxon>Pterygota</taxon>
        <taxon>Neoptera</taxon>
        <taxon>Endopterygota</taxon>
        <taxon>Lepidoptera</taxon>
        <taxon>Glossata</taxon>
        <taxon>Ditrysia</taxon>
        <taxon>Tineoidea</taxon>
        <taxon>Psychidae</taxon>
        <taxon>Oiketicinae</taxon>
        <taxon>Eumeta</taxon>
    </lineage>
</organism>
<evidence type="ECO:0000313" key="3">
    <source>
        <dbReference type="Proteomes" id="UP000299102"/>
    </source>
</evidence>
<dbReference type="AlphaFoldDB" id="A0A4C1ZBE5"/>
<dbReference type="Proteomes" id="UP000299102">
    <property type="component" value="Unassembled WGS sequence"/>
</dbReference>
<comment type="caution">
    <text evidence="2">The sequence shown here is derived from an EMBL/GenBank/DDBJ whole genome shotgun (WGS) entry which is preliminary data.</text>
</comment>
<reference evidence="2 3" key="1">
    <citation type="journal article" date="2019" name="Commun. Biol.">
        <title>The bagworm genome reveals a unique fibroin gene that provides high tensile strength.</title>
        <authorList>
            <person name="Kono N."/>
            <person name="Nakamura H."/>
            <person name="Ohtoshi R."/>
            <person name="Tomita M."/>
            <person name="Numata K."/>
            <person name="Arakawa K."/>
        </authorList>
    </citation>
    <scope>NUCLEOTIDE SEQUENCE [LARGE SCALE GENOMIC DNA]</scope>
</reference>
<proteinExistence type="predicted"/>
<dbReference type="EMBL" id="BGZK01001668">
    <property type="protein sequence ID" value="GBP84259.1"/>
    <property type="molecule type" value="Genomic_DNA"/>
</dbReference>
<protein>
    <submittedName>
        <fullName evidence="2">Uncharacterized protein</fullName>
    </submittedName>
</protein>
<evidence type="ECO:0000313" key="2">
    <source>
        <dbReference type="EMBL" id="GBP84259.1"/>
    </source>
</evidence>
<keyword evidence="3" id="KW-1185">Reference proteome</keyword>
<accession>A0A4C1ZBE5</accession>
<evidence type="ECO:0000256" key="1">
    <source>
        <dbReference type="SAM" id="MobiDB-lite"/>
    </source>
</evidence>
<name>A0A4C1ZBE5_EUMVA</name>
<feature type="region of interest" description="Disordered" evidence="1">
    <location>
        <begin position="133"/>
        <end position="187"/>
    </location>
</feature>